<dbReference type="Proteomes" id="UP001497482">
    <property type="component" value="Chromosome 2"/>
</dbReference>
<dbReference type="EMBL" id="OZ035824">
    <property type="protein sequence ID" value="CAL1591826.1"/>
    <property type="molecule type" value="Genomic_DNA"/>
</dbReference>
<dbReference type="GO" id="GO:0016559">
    <property type="term" value="P:peroxisome fission"/>
    <property type="evidence" value="ECO:0007669"/>
    <property type="project" value="InterPro"/>
</dbReference>
<keyword evidence="1" id="KW-0472">Membrane</keyword>
<dbReference type="PANTHER" id="PTHR20990">
    <property type="entry name" value="PEROXISOMAL BIOGENESIS FACTOR 11"/>
    <property type="match status" value="1"/>
</dbReference>
<dbReference type="InterPro" id="IPR008733">
    <property type="entry name" value="PEX11"/>
</dbReference>
<comment type="subcellular location">
    <subcellularLocation>
        <location evidence="3">Peroxisome membrane</location>
    </subcellularLocation>
</comment>
<dbReference type="PANTHER" id="PTHR20990:SF1">
    <property type="entry name" value="PEROXISOMAL MEMBRANE PROTEIN 11C"/>
    <property type="match status" value="1"/>
</dbReference>
<evidence type="ECO:0008006" key="6">
    <source>
        <dbReference type="Google" id="ProtNLM"/>
    </source>
</evidence>
<proteinExistence type="predicted"/>
<accession>A0AAV2KPD7</accession>
<keyword evidence="2" id="KW-0576">Peroxisome</keyword>
<dbReference type="GO" id="GO:0005778">
    <property type="term" value="C:peroxisomal membrane"/>
    <property type="evidence" value="ECO:0007669"/>
    <property type="project" value="UniProtKB-SubCell"/>
</dbReference>
<dbReference type="AlphaFoldDB" id="A0AAV2KPD7"/>
<organism evidence="4 5">
    <name type="scientific">Knipowitschia caucasica</name>
    <name type="common">Caucasian dwarf goby</name>
    <name type="synonym">Pomatoschistus caucasicus</name>
    <dbReference type="NCBI Taxonomy" id="637954"/>
    <lineage>
        <taxon>Eukaryota</taxon>
        <taxon>Metazoa</taxon>
        <taxon>Chordata</taxon>
        <taxon>Craniata</taxon>
        <taxon>Vertebrata</taxon>
        <taxon>Euteleostomi</taxon>
        <taxon>Actinopterygii</taxon>
        <taxon>Neopterygii</taxon>
        <taxon>Teleostei</taxon>
        <taxon>Neoteleostei</taxon>
        <taxon>Acanthomorphata</taxon>
        <taxon>Gobiaria</taxon>
        <taxon>Gobiiformes</taxon>
        <taxon>Gobioidei</taxon>
        <taxon>Gobiidae</taxon>
        <taxon>Gobiinae</taxon>
        <taxon>Knipowitschia</taxon>
    </lineage>
</organism>
<evidence type="ECO:0000313" key="4">
    <source>
        <dbReference type="EMBL" id="CAL1591826.1"/>
    </source>
</evidence>
<evidence type="ECO:0000256" key="2">
    <source>
        <dbReference type="ARBA" id="ARBA00023140"/>
    </source>
</evidence>
<evidence type="ECO:0000313" key="5">
    <source>
        <dbReference type="Proteomes" id="UP001497482"/>
    </source>
</evidence>
<protein>
    <recommendedName>
        <fullName evidence="6">Peroxisomal membrane protein 11C</fullName>
    </recommendedName>
</protein>
<sequence length="335" mass="36902">MEELVRLLETYRGRDKVIRTACYGAQLVGGVLCRGSSPSSHGPASLRLGRSLLLLSSQLSQCRTVLRLFDDLSMLAFSHSYGLGSTEKDQCVRWLSVLTNLSDQLYYPCEHVAWAADAGLVPVKSERWWVLSCGLWGTSLLLGILRSLRVLLLLKTKLCRETSSLCAEERSRLQSQLRSELLSVVSNAADLFNAVHWMPPGFLWAGRFPDWTVGLLGSISSVIGDGEVIGLCGRTRCAPGRRFLYMVNRESPSETQRRISRKSKVGRGEVQWNPHAQRAHVFAASATSVGICTPGGTGCGVVHTSLQGTHRVFSFRLFSSVNIISIHADIRILLS</sequence>
<evidence type="ECO:0000256" key="3">
    <source>
        <dbReference type="ARBA" id="ARBA00046271"/>
    </source>
</evidence>
<name>A0AAV2KPD7_KNICA</name>
<reference evidence="4 5" key="1">
    <citation type="submission" date="2024-04" db="EMBL/GenBank/DDBJ databases">
        <authorList>
            <person name="Waldvogel A.-M."/>
            <person name="Schoenle A."/>
        </authorList>
    </citation>
    <scope>NUCLEOTIDE SEQUENCE [LARGE SCALE GENOMIC DNA]</scope>
</reference>
<dbReference type="Pfam" id="PF05648">
    <property type="entry name" value="PEX11"/>
    <property type="match status" value="1"/>
</dbReference>
<keyword evidence="5" id="KW-1185">Reference proteome</keyword>
<evidence type="ECO:0000256" key="1">
    <source>
        <dbReference type="ARBA" id="ARBA00023136"/>
    </source>
</evidence>
<dbReference type="InterPro" id="IPR026510">
    <property type="entry name" value="PEX11C_met"/>
</dbReference>
<gene>
    <name evidence="4" type="ORF">KC01_LOCUS21162</name>
</gene>